<evidence type="ECO:0000313" key="2">
    <source>
        <dbReference type="Proteomes" id="UP000317713"/>
    </source>
</evidence>
<gene>
    <name evidence="1" type="ORF">FPS98_20040</name>
</gene>
<sequence length="226" mass="25858">MSLSKQPENARLASDNDEEYYQYIEGGLGKGYGYRVQGPKITYVDAGNNYSFRWKTDVDDIEKMLKEDGLNYTGAHDISQFRLRIYTRDPLVFNTVTPISDSEEEFEVPMYFGKTIGVAPIPVVVKSVEITGSGTDDLLYDFNWSSATWPSSAYLDERSWNTDPGNKPGFAVRYTMDTPPTIDPGKVKINFNGYFKYRSKVNKYSLLINHFTEITEKDFYSIEIVE</sequence>
<reference evidence="1 2" key="1">
    <citation type="submission" date="2019-07" db="EMBL/GenBank/DDBJ databases">
        <title>Characterization of Brevibacillus brevis HK544, as a potential biocontrol agent.</title>
        <authorList>
            <person name="Kim H."/>
        </authorList>
    </citation>
    <scope>NUCLEOTIDE SEQUENCE [LARGE SCALE GENOMIC DNA]</scope>
    <source>
        <strain evidence="1 2">HK544</strain>
    </source>
</reference>
<organism evidence="1 2">
    <name type="scientific">Brevibacillus brevis</name>
    <name type="common">Bacillus brevis</name>
    <dbReference type="NCBI Taxonomy" id="1393"/>
    <lineage>
        <taxon>Bacteria</taxon>
        <taxon>Bacillati</taxon>
        <taxon>Bacillota</taxon>
        <taxon>Bacilli</taxon>
        <taxon>Bacillales</taxon>
        <taxon>Paenibacillaceae</taxon>
        <taxon>Brevibacillus</taxon>
    </lineage>
</organism>
<dbReference type="EMBL" id="CP042161">
    <property type="protein sequence ID" value="QDS38176.1"/>
    <property type="molecule type" value="Genomic_DNA"/>
</dbReference>
<name>A0A517IH16_BREBE</name>
<evidence type="ECO:0000313" key="1">
    <source>
        <dbReference type="EMBL" id="QDS38176.1"/>
    </source>
</evidence>
<dbReference type="AlphaFoldDB" id="A0A517IH16"/>
<accession>A0A517IH16</accession>
<dbReference type="Proteomes" id="UP000317713">
    <property type="component" value="Chromosome"/>
</dbReference>
<proteinExistence type="predicted"/>
<protein>
    <submittedName>
        <fullName evidence="1">Uncharacterized protein</fullName>
    </submittedName>
</protein>